<dbReference type="PANTHER" id="PTHR21666">
    <property type="entry name" value="PEPTIDASE-RELATED"/>
    <property type="match status" value="1"/>
</dbReference>
<dbReference type="SUPFAM" id="SSF54106">
    <property type="entry name" value="LysM domain"/>
    <property type="match status" value="2"/>
</dbReference>
<dbReference type="EMBL" id="PFLC01000009">
    <property type="protein sequence ID" value="PIY63335.1"/>
    <property type="molecule type" value="Genomic_DNA"/>
</dbReference>
<dbReference type="Pfam" id="PF01476">
    <property type="entry name" value="LysM"/>
    <property type="match status" value="2"/>
</dbReference>
<organism evidence="2 3">
    <name type="scientific">Candidatus Uhrbacteria bacterium CG_4_10_14_0_8_um_filter_58_22</name>
    <dbReference type="NCBI Taxonomy" id="1975029"/>
    <lineage>
        <taxon>Bacteria</taxon>
        <taxon>Candidatus Uhriibacteriota</taxon>
    </lineage>
</organism>
<gene>
    <name evidence="2" type="ORF">COY93_00460</name>
</gene>
<dbReference type="Gene3D" id="2.70.70.10">
    <property type="entry name" value="Glucose Permease (Domain IIA)"/>
    <property type="match status" value="1"/>
</dbReference>
<dbReference type="GO" id="GO:0004222">
    <property type="term" value="F:metalloendopeptidase activity"/>
    <property type="evidence" value="ECO:0007669"/>
    <property type="project" value="TreeGrafter"/>
</dbReference>
<accession>A0A2M7QCC3</accession>
<dbReference type="Proteomes" id="UP000230973">
    <property type="component" value="Unassembled WGS sequence"/>
</dbReference>
<dbReference type="SUPFAM" id="SSF51261">
    <property type="entry name" value="Duplicated hybrid motif"/>
    <property type="match status" value="1"/>
</dbReference>
<sequence>MAIKRGFGRTIRLISGPSGFVWRVFLHPALSVCYRLARATKKLADSLLTPLQGSFLGRYAMHAFIGLLAFLVTATNIQAMERPSSVTDLGNNSILSSVTLQETEDLLVEEFDSVAEMAVEVSYLEAQAIRPRGYFQSQGGDSSDGTFYSFDPGLVSPPTSLVNAVRVQTEFAEAVDTVGTRTRNVIIEHAVDDGENIGSIARLYDLQTTTVLQANDLSARSLIRPGQKLVIPPVDGLIYTIKSGDTLNKISNTYKSDVDKILAMNGLDSAGSLSIGQRLILPDGKVPPPPPQARQVITTNLGKVFTPSPAASSSSSRLLWPTSARRITQYFKYGHAGLDIAGPIGTPIYAADDGVVVTSGWNSGGYGYMILIDHGNGIWTRYGHSSRLLVQKGDRVSRGDVISLMGSTGRSTGPHLHFEVLIGGIYNRVNPLDYIK</sequence>
<dbReference type="PANTHER" id="PTHR21666:SF270">
    <property type="entry name" value="MUREIN HYDROLASE ACTIVATOR ENVC"/>
    <property type="match status" value="1"/>
</dbReference>
<comment type="caution">
    <text evidence="2">The sequence shown here is derived from an EMBL/GenBank/DDBJ whole genome shotgun (WGS) entry which is preliminary data.</text>
</comment>
<dbReference type="InterPro" id="IPR011055">
    <property type="entry name" value="Dup_hybrid_motif"/>
</dbReference>
<reference evidence="3" key="1">
    <citation type="submission" date="2017-09" db="EMBL/GenBank/DDBJ databases">
        <title>Depth-based differentiation of microbial function through sediment-hosted aquifers and enrichment of novel symbionts in the deep terrestrial subsurface.</title>
        <authorList>
            <person name="Probst A.J."/>
            <person name="Ladd B."/>
            <person name="Jarett J.K."/>
            <person name="Geller-Mcgrath D.E."/>
            <person name="Sieber C.M.K."/>
            <person name="Emerson J.B."/>
            <person name="Anantharaman K."/>
            <person name="Thomas B.C."/>
            <person name="Malmstrom R."/>
            <person name="Stieglmeier M."/>
            <person name="Klingl A."/>
            <person name="Woyke T."/>
            <person name="Ryan C.M."/>
            <person name="Banfield J.F."/>
        </authorList>
    </citation>
    <scope>NUCLEOTIDE SEQUENCE [LARGE SCALE GENOMIC DNA]</scope>
</reference>
<dbReference type="InterPro" id="IPR036779">
    <property type="entry name" value="LysM_dom_sf"/>
</dbReference>
<evidence type="ECO:0000259" key="1">
    <source>
        <dbReference type="PROSITE" id="PS51782"/>
    </source>
</evidence>
<dbReference type="AlphaFoldDB" id="A0A2M7QCC3"/>
<dbReference type="CDD" id="cd00118">
    <property type="entry name" value="LysM"/>
    <property type="match status" value="2"/>
</dbReference>
<feature type="domain" description="LysM" evidence="1">
    <location>
        <begin position="187"/>
        <end position="231"/>
    </location>
</feature>
<dbReference type="CDD" id="cd12797">
    <property type="entry name" value="M23_peptidase"/>
    <property type="match status" value="1"/>
</dbReference>
<dbReference type="Pfam" id="PF01551">
    <property type="entry name" value="Peptidase_M23"/>
    <property type="match status" value="1"/>
</dbReference>
<dbReference type="Gene3D" id="3.10.350.10">
    <property type="entry name" value="LysM domain"/>
    <property type="match status" value="2"/>
</dbReference>
<dbReference type="InterPro" id="IPR050570">
    <property type="entry name" value="Cell_wall_metabolism_enzyme"/>
</dbReference>
<dbReference type="InterPro" id="IPR016047">
    <property type="entry name" value="M23ase_b-sheet_dom"/>
</dbReference>
<dbReference type="SMART" id="SM00257">
    <property type="entry name" value="LysM"/>
    <property type="match status" value="2"/>
</dbReference>
<proteinExistence type="predicted"/>
<dbReference type="InterPro" id="IPR018392">
    <property type="entry name" value="LysM"/>
</dbReference>
<protein>
    <recommendedName>
        <fullName evidence="1">LysM domain-containing protein</fullName>
    </recommendedName>
</protein>
<dbReference type="PROSITE" id="PS51782">
    <property type="entry name" value="LYSM"/>
    <property type="match status" value="2"/>
</dbReference>
<feature type="domain" description="LysM" evidence="1">
    <location>
        <begin position="237"/>
        <end position="281"/>
    </location>
</feature>
<name>A0A2M7QCC3_9BACT</name>
<evidence type="ECO:0000313" key="3">
    <source>
        <dbReference type="Proteomes" id="UP000230973"/>
    </source>
</evidence>
<evidence type="ECO:0000313" key="2">
    <source>
        <dbReference type="EMBL" id="PIY63335.1"/>
    </source>
</evidence>